<keyword evidence="1" id="KW-0175">Coiled coil</keyword>
<organism evidence="4 5">
    <name type="scientific">Crocosphaera watsonii WH 0005</name>
    <dbReference type="NCBI Taxonomy" id="423472"/>
    <lineage>
        <taxon>Bacteria</taxon>
        <taxon>Bacillati</taxon>
        <taxon>Cyanobacteriota</taxon>
        <taxon>Cyanophyceae</taxon>
        <taxon>Oscillatoriophycideae</taxon>
        <taxon>Chroococcales</taxon>
        <taxon>Aphanothecaceae</taxon>
        <taxon>Crocosphaera</taxon>
    </lineage>
</organism>
<reference evidence="4 5" key="1">
    <citation type="submission" date="2013-01" db="EMBL/GenBank/DDBJ databases">
        <authorList>
            <person name="Bench S."/>
        </authorList>
    </citation>
    <scope>NUCLEOTIDE SEQUENCE [LARGE SCALE GENOMIC DNA]</scope>
    <source>
        <strain evidence="4 5">WH 0005</strain>
    </source>
</reference>
<dbReference type="InterPro" id="IPR036525">
    <property type="entry name" value="Tubulin/FtsZ_GTPase_sf"/>
</dbReference>
<evidence type="ECO:0000313" key="5">
    <source>
        <dbReference type="Proteomes" id="UP000017981"/>
    </source>
</evidence>
<evidence type="ECO:0000313" key="4">
    <source>
        <dbReference type="EMBL" id="CCQ59257.1"/>
    </source>
</evidence>
<feature type="coiled-coil region" evidence="1">
    <location>
        <begin position="951"/>
        <end position="978"/>
    </location>
</feature>
<dbReference type="EMBL" id="CAQL01001202">
    <property type="protein sequence ID" value="CCQ59257.1"/>
    <property type="molecule type" value="Genomic_DNA"/>
</dbReference>
<reference evidence="4 5" key="2">
    <citation type="submission" date="2013-09" db="EMBL/GenBank/DDBJ databases">
        <title>Whole genome comparison of six Crocosphaera watsonii strains with differing phenotypes.</title>
        <authorList>
            <person name="Bench S.R."/>
            <person name="Heller P."/>
            <person name="Frank I."/>
            <person name="Arciniega M."/>
            <person name="Shilova I.N."/>
            <person name="Zehr J.P."/>
        </authorList>
    </citation>
    <scope>NUCLEOTIDE SEQUENCE [LARGE SCALE GENOMIC DNA]</scope>
    <source>
        <strain evidence="4 5">WH 0005</strain>
    </source>
</reference>
<feature type="region of interest" description="Disordered" evidence="2">
    <location>
        <begin position="1040"/>
        <end position="1112"/>
    </location>
</feature>
<dbReference type="Pfam" id="PF09851">
    <property type="entry name" value="SHOCT"/>
    <property type="match status" value="1"/>
</dbReference>
<feature type="domain" description="SHOCT" evidence="3">
    <location>
        <begin position="1136"/>
        <end position="1163"/>
    </location>
</feature>
<gene>
    <name evidence="4" type="ORF">CWATWH0005_4159</name>
</gene>
<dbReference type="Proteomes" id="UP000017981">
    <property type="component" value="Unassembled WGS sequence"/>
</dbReference>
<proteinExistence type="predicted"/>
<accession>T2J2K1</accession>
<dbReference type="Pfam" id="PF13809">
    <property type="entry name" value="Tubulin_2"/>
    <property type="match status" value="1"/>
</dbReference>
<dbReference type="Gene3D" id="3.40.50.1440">
    <property type="entry name" value="Tubulin/FtsZ, GTPase domain"/>
    <property type="match status" value="1"/>
</dbReference>
<protein>
    <recommendedName>
        <fullName evidence="3">SHOCT domain-containing protein</fullName>
    </recommendedName>
</protein>
<evidence type="ECO:0000256" key="2">
    <source>
        <dbReference type="SAM" id="MobiDB-lite"/>
    </source>
</evidence>
<sequence>MTSNRSRTLIIAVGGTGLEILSRTRKGFEDKYGDASKYPLLSYLWIDTDRKEKISNPQAAGSSLKENEKCWASVTSKDAKEIILNLEQYPWINDWYPSELERNPNAVMAGAGQIRAQGRFAFFCNYRHIRDKVIDACRRTKGHETKMLESYGITVIPNSLNIYVVGSFSGGTGSGMLIDLCYCLKHWLQGEATPLITTIIPLPSLFAGVDVGERIQTNAYAAFMELSYYCDHRTQYIARFSGNLTDEIRASDPPSHFTYLVDTKNDQKEFNPEQVRQITAKQLEEEIDSEVGYEKRTIRDNMKGAWAQADPGGRGYPKCFLSFGRATVETPIVPIYAYFSYRLGEKLLHWWLNEEIKLPPKMLELVRDDIFKPMRLTLSDLLSDLGAAEDRPYEAVISDYINSIRDEVTTKNLLECTQQGMSVLGAEKGQILQFLPYLKSKVDTYVSEHFREISPDERLHGDYLKKIYDNRANLILQTKERLTEQFYTIIEDRIRGPKFADDFLIRAKEILTNYGEVFRRQQDILAQNKEKYQETYQNALSSINEFKDKWGMTKQAEMEVYFEEALDSLDMMLKAIIQHKCRASALMVVESLCLHLNSLEDRLNRWTQTVKFFRDGYAQQAKEQINQADAVFIDGAKLFDRPEFNRLFQDLISQYGGSQEDITVALDKLCQTLSQGILSQASPLWKEERRADEIMRLLDITEIPNLKQDNFREIIDKQTKEKVVNAPNSSRLHQELAAADRLFKVYKDNAKIVEQLRSAIALAKPLINLSSAAFSRKDIGFTPLNYKIVALTGGSQTTDPAAQKLLPLLEEFYAPEDVKPLSATEDYKIVFYEETGGFSLRCLEDLPLLRQAYLDWKGKWIVAKRAQLRGENQDPPIPVHTCKEPPFWDLFPEDAAIFKLLVQARALGVLHQKMNRANQENVIYYSRNTPIGPENVSLASSWQELPQILEVKACRGDREEIQRQVNKALDNAQTMEQKDSLFNQLTNYLEQRKLELENEGGEDSKAYLRERQIILEVIETYKLQVEIDQDVLEATLHESPLNSLPPISSNKSESQLNNLPSSNSSESQLNNFPSSNNSESQLNNLPSSNSSESQLNNLPSFNSSESQLNNFPSSNKSELITLQTNSVNGSKSQLLAELQQLADLKREGILSEEEFQQAKQRLLNG</sequence>
<feature type="compositionally biased region" description="Polar residues" evidence="2">
    <location>
        <begin position="1101"/>
        <end position="1112"/>
    </location>
</feature>
<evidence type="ECO:0000259" key="3">
    <source>
        <dbReference type="Pfam" id="PF09851"/>
    </source>
</evidence>
<dbReference type="AlphaFoldDB" id="T2J2K1"/>
<dbReference type="InterPro" id="IPR018649">
    <property type="entry name" value="SHOCT"/>
</dbReference>
<dbReference type="InterPro" id="IPR025904">
    <property type="entry name" value="Tubulin-like"/>
</dbReference>
<evidence type="ECO:0000256" key="1">
    <source>
        <dbReference type="SAM" id="Coils"/>
    </source>
</evidence>
<dbReference type="SUPFAM" id="SSF52490">
    <property type="entry name" value="Tubulin nucleotide-binding domain-like"/>
    <property type="match status" value="1"/>
</dbReference>
<comment type="caution">
    <text evidence="4">The sequence shown here is derived from an EMBL/GenBank/DDBJ whole genome shotgun (WGS) entry which is preliminary data.</text>
</comment>
<feature type="compositionally biased region" description="Low complexity" evidence="2">
    <location>
        <begin position="1040"/>
        <end position="1100"/>
    </location>
</feature>
<dbReference type="RefSeq" id="WP_021834172.1">
    <property type="nucleotide sequence ID" value="NZ_CAQL01001202.1"/>
</dbReference>
<name>T2J2K1_CROWT</name>